<gene>
    <name evidence="1" type="ORF">E4M00_01490</name>
</gene>
<organism evidence="1 2">
    <name type="scientific">Orlajensenia leifsoniae</name>
    <dbReference type="NCBI Taxonomy" id="2561933"/>
    <lineage>
        <taxon>Bacteria</taxon>
        <taxon>Bacillati</taxon>
        <taxon>Actinomycetota</taxon>
        <taxon>Actinomycetes</taxon>
        <taxon>Micrococcales</taxon>
        <taxon>Microbacteriaceae</taxon>
        <taxon>Orlajensenia</taxon>
    </lineage>
</organism>
<reference evidence="1 2" key="1">
    <citation type="journal article" date="2018" name="J. Microbiol.">
        <title>Leifsonia flava sp. nov., a novel actinobacterium isolated from the rhizosphere of Aquilegia viridiflora.</title>
        <authorList>
            <person name="Cai Y."/>
            <person name="Tao W.Z."/>
            <person name="Ma Y.J."/>
            <person name="Cheng J."/>
            <person name="Zhang M.Y."/>
            <person name="Zhang Y.X."/>
        </authorList>
    </citation>
    <scope>NUCLEOTIDE SEQUENCE [LARGE SCALE GENOMIC DNA]</scope>
    <source>
        <strain evidence="1 2">SYP-B2174</strain>
    </source>
</reference>
<comment type="caution">
    <text evidence="1">The sequence shown here is derived from an EMBL/GenBank/DDBJ whole genome shotgun (WGS) entry which is preliminary data.</text>
</comment>
<proteinExistence type="predicted"/>
<evidence type="ECO:0000313" key="1">
    <source>
        <dbReference type="EMBL" id="TFV99904.1"/>
    </source>
</evidence>
<evidence type="ECO:0000313" key="2">
    <source>
        <dbReference type="Proteomes" id="UP000298127"/>
    </source>
</evidence>
<keyword evidence="2" id="KW-1185">Reference proteome</keyword>
<dbReference type="Proteomes" id="UP000298127">
    <property type="component" value="Unassembled WGS sequence"/>
</dbReference>
<dbReference type="RefSeq" id="WP_135118800.1">
    <property type="nucleotide sequence ID" value="NZ_SPQZ01000001.1"/>
</dbReference>
<dbReference type="AlphaFoldDB" id="A0A4Y9R5K2"/>
<accession>A0A4Y9R5K2</accession>
<name>A0A4Y9R5K2_9MICO</name>
<dbReference type="EMBL" id="SPQZ01000001">
    <property type="protein sequence ID" value="TFV99904.1"/>
    <property type="molecule type" value="Genomic_DNA"/>
</dbReference>
<sequence length="161" mass="16477">MAAVAAVLLVLSGCSVNGSGEGPLEYEGPEHNAVCVPAVPGTSMVVGETIVAPDGFEATVIDVTLVDARNLKLTEASIAPIINQSAIGTSAYPPTEEAWTLRRDAAGATLPEDTTSNLLVVLERTGDMSGTASSVQIRYTVGGTAYVEHGTTSIELAEACD</sequence>
<protein>
    <submittedName>
        <fullName evidence="1">Uncharacterized protein</fullName>
    </submittedName>
</protein>